<keyword evidence="4" id="KW-1185">Reference proteome</keyword>
<evidence type="ECO:0000259" key="2">
    <source>
        <dbReference type="Pfam" id="PF02805"/>
    </source>
</evidence>
<dbReference type="OrthoDB" id="894286at2"/>
<dbReference type="SUPFAM" id="SSF57884">
    <property type="entry name" value="Ada DNA repair protein, N-terminal domain (N-Ada 10)"/>
    <property type="match status" value="1"/>
</dbReference>
<evidence type="ECO:0000256" key="1">
    <source>
        <dbReference type="ARBA" id="ARBA00023159"/>
    </source>
</evidence>
<proteinExistence type="predicted"/>
<name>A0A543HTS6_9MICO</name>
<dbReference type="InterPro" id="IPR004026">
    <property type="entry name" value="Ada_DNA_repair_Zn-bd"/>
</dbReference>
<evidence type="ECO:0000313" key="3">
    <source>
        <dbReference type="EMBL" id="TQM61763.1"/>
    </source>
</evidence>
<feature type="domain" description="Ada DNA repair metal-binding" evidence="2">
    <location>
        <begin position="35"/>
        <end position="77"/>
    </location>
</feature>
<dbReference type="InterPro" id="IPR035451">
    <property type="entry name" value="Ada-like_dom_sf"/>
</dbReference>
<reference evidence="3 4" key="1">
    <citation type="submission" date="2019-06" db="EMBL/GenBank/DDBJ databases">
        <title>Genome sequencing of plant associated microbes to promote plant fitness in Sorghum bicolor and Oryza sativa.</title>
        <authorList>
            <person name="Coleman-Derr D."/>
        </authorList>
    </citation>
    <scope>NUCLEOTIDE SEQUENCE [LARGE SCALE GENOMIC DNA]</scope>
    <source>
        <strain evidence="3 4">KV-663</strain>
    </source>
</reference>
<dbReference type="Gene3D" id="3.40.10.10">
    <property type="entry name" value="DNA Methylphosphotriester Repair Domain"/>
    <property type="match status" value="1"/>
</dbReference>
<dbReference type="EMBL" id="VFPM01000002">
    <property type="protein sequence ID" value="TQM61763.1"/>
    <property type="molecule type" value="Genomic_DNA"/>
</dbReference>
<sequence>MTGRTWTLMGVDGLPYESETPGTLGGNARNPRDRLYGRLDCGSARAALARGGYAEHRVFFADEATAVAAGFRPCGTCLKPAYAVWRASRDAGA</sequence>
<dbReference type="GO" id="GO:0003677">
    <property type="term" value="F:DNA binding"/>
    <property type="evidence" value="ECO:0007669"/>
    <property type="project" value="InterPro"/>
</dbReference>
<dbReference type="Proteomes" id="UP000316747">
    <property type="component" value="Unassembled WGS sequence"/>
</dbReference>
<evidence type="ECO:0000313" key="4">
    <source>
        <dbReference type="Proteomes" id="UP000316747"/>
    </source>
</evidence>
<organism evidence="3 4">
    <name type="scientific">Humibacillus xanthopallidus</name>
    <dbReference type="NCBI Taxonomy" id="412689"/>
    <lineage>
        <taxon>Bacteria</taxon>
        <taxon>Bacillati</taxon>
        <taxon>Actinomycetota</taxon>
        <taxon>Actinomycetes</taxon>
        <taxon>Micrococcales</taxon>
        <taxon>Intrasporangiaceae</taxon>
        <taxon>Humibacillus</taxon>
    </lineage>
</organism>
<dbReference type="GO" id="GO:0006355">
    <property type="term" value="P:regulation of DNA-templated transcription"/>
    <property type="evidence" value="ECO:0007669"/>
    <property type="project" value="InterPro"/>
</dbReference>
<gene>
    <name evidence="3" type="ORF">FBY41_1779</name>
</gene>
<comment type="caution">
    <text evidence="3">The sequence shown here is derived from an EMBL/GenBank/DDBJ whole genome shotgun (WGS) entry which is preliminary data.</text>
</comment>
<dbReference type="RefSeq" id="WP_141843605.1">
    <property type="nucleotide sequence ID" value="NZ_VFPM01000002.1"/>
</dbReference>
<keyword evidence="1" id="KW-0010">Activator</keyword>
<dbReference type="AlphaFoldDB" id="A0A543HTS6"/>
<dbReference type="Pfam" id="PF02805">
    <property type="entry name" value="Ada_Zn_binding"/>
    <property type="match status" value="1"/>
</dbReference>
<accession>A0A543HTS6</accession>
<protein>
    <submittedName>
        <fullName evidence="3">Metal binding Ada-like protein</fullName>
    </submittedName>
</protein>
<dbReference type="GO" id="GO:0006281">
    <property type="term" value="P:DNA repair"/>
    <property type="evidence" value="ECO:0007669"/>
    <property type="project" value="InterPro"/>
</dbReference>
<dbReference type="GO" id="GO:0008168">
    <property type="term" value="F:methyltransferase activity"/>
    <property type="evidence" value="ECO:0007669"/>
    <property type="project" value="InterPro"/>
</dbReference>
<dbReference type="GO" id="GO:0008270">
    <property type="term" value="F:zinc ion binding"/>
    <property type="evidence" value="ECO:0007669"/>
    <property type="project" value="InterPro"/>
</dbReference>